<feature type="chain" id="PRO_5033189764" evidence="4">
    <location>
        <begin position="21"/>
        <end position="223"/>
    </location>
</feature>
<dbReference type="PANTHER" id="PTHR37423">
    <property type="entry name" value="SOLUBLE LYTIC MUREIN TRANSGLYCOSYLASE-RELATED"/>
    <property type="match status" value="1"/>
</dbReference>
<dbReference type="AlphaFoldDB" id="A0A850T7M0"/>
<gene>
    <name evidence="6" type="ORF">HXW94_10605</name>
</gene>
<keyword evidence="1 4" id="KW-0732">Signal</keyword>
<dbReference type="EMBL" id="JACADJ010000034">
    <property type="protein sequence ID" value="NWH05432.1"/>
    <property type="molecule type" value="Genomic_DNA"/>
</dbReference>
<dbReference type="PANTHER" id="PTHR37423:SF6">
    <property type="entry name" value="CELL DIVISION COORDINATOR CPOB"/>
    <property type="match status" value="1"/>
</dbReference>
<proteinExistence type="inferred from homology"/>
<protein>
    <submittedName>
        <fullName evidence="6">Outer membrane protein assembly factor BamD</fullName>
    </submittedName>
</protein>
<dbReference type="InterPro" id="IPR017689">
    <property type="entry name" value="BamD"/>
</dbReference>
<dbReference type="PROSITE" id="PS51257">
    <property type="entry name" value="PROKAR_LIPOPROTEIN"/>
    <property type="match status" value="1"/>
</dbReference>
<dbReference type="InterPro" id="IPR011990">
    <property type="entry name" value="TPR-like_helical_dom_sf"/>
</dbReference>
<dbReference type="InterPro" id="IPR039565">
    <property type="entry name" value="BamD-like"/>
</dbReference>
<keyword evidence="3" id="KW-0998">Cell outer membrane</keyword>
<feature type="signal peptide" evidence="4">
    <location>
        <begin position="1"/>
        <end position="20"/>
    </location>
</feature>
<dbReference type="Gene3D" id="1.25.40.10">
    <property type="entry name" value="Tetratricopeptide repeat domain"/>
    <property type="match status" value="1"/>
</dbReference>
<dbReference type="Pfam" id="PF13525">
    <property type="entry name" value="YfiO"/>
    <property type="match status" value="1"/>
</dbReference>
<sequence length="223" mass="25672">MKKILIAGLIFLLLSGCSLFEEEHQMNKNAQQLAAEGAASFMNEDYADAIKAYTDLKDWYPFSKYAILAELKVADAHFQLREYPEAIAAYESFERMHPKNEAVPYIINQIAMCWFNQIDTIDRDATPSKKAMAEFERLIRLFPENEYSQEALAHIDACIDNIAGHELYIANFYNKTKEYKAALKRYQYIVENYAGTDQSQIALEKIPEVSEQIKAIESDNKKK</sequence>
<evidence type="ECO:0000256" key="1">
    <source>
        <dbReference type="ARBA" id="ARBA00022729"/>
    </source>
</evidence>
<evidence type="ECO:0000313" key="6">
    <source>
        <dbReference type="EMBL" id="NWH05432.1"/>
    </source>
</evidence>
<accession>A0A850T7M0</accession>
<evidence type="ECO:0000256" key="2">
    <source>
        <dbReference type="ARBA" id="ARBA00023136"/>
    </source>
</evidence>
<reference evidence="6 7" key="1">
    <citation type="submission" date="2020-06" db="EMBL/GenBank/DDBJ databases">
        <title>High-quality draft genome of sulfate reducer Desulfobacter latus type strain AcrS2 isolated from marine sediment.</title>
        <authorList>
            <person name="Hoppe M."/>
            <person name="Larsen C.K."/>
            <person name="Marshall I.P.G."/>
            <person name="Schramm A."/>
            <person name="Marietou A.G."/>
        </authorList>
    </citation>
    <scope>NUCLEOTIDE SEQUENCE [LARGE SCALE GENOMIC DNA]</scope>
    <source>
        <strain evidence="6 7">AcRS2</strain>
    </source>
</reference>
<organism evidence="6 7">
    <name type="scientific">Desulfobacter latus</name>
    <dbReference type="NCBI Taxonomy" id="2292"/>
    <lineage>
        <taxon>Bacteria</taxon>
        <taxon>Pseudomonadati</taxon>
        <taxon>Thermodesulfobacteriota</taxon>
        <taxon>Desulfobacteria</taxon>
        <taxon>Desulfobacterales</taxon>
        <taxon>Desulfobacteraceae</taxon>
        <taxon>Desulfobacter</taxon>
    </lineage>
</organism>
<feature type="domain" description="Outer membrane lipoprotein BamD-like" evidence="5">
    <location>
        <begin position="27"/>
        <end position="218"/>
    </location>
</feature>
<dbReference type="HAMAP" id="MF_00922">
    <property type="entry name" value="OM_assembly_BamD"/>
    <property type="match status" value="1"/>
</dbReference>
<dbReference type="RefSeq" id="WP_178366885.1">
    <property type="nucleotide sequence ID" value="NZ_JACADJ010000034.1"/>
</dbReference>
<comment type="caution">
    <text evidence="6">The sequence shown here is derived from an EMBL/GenBank/DDBJ whole genome shotgun (WGS) entry which is preliminary data.</text>
</comment>
<evidence type="ECO:0000313" key="7">
    <source>
        <dbReference type="Proteomes" id="UP000553343"/>
    </source>
</evidence>
<dbReference type="NCBIfam" id="TIGR03302">
    <property type="entry name" value="OM_YfiO"/>
    <property type="match status" value="1"/>
</dbReference>
<evidence type="ECO:0000256" key="4">
    <source>
        <dbReference type="SAM" id="SignalP"/>
    </source>
</evidence>
<keyword evidence="7" id="KW-1185">Reference proteome</keyword>
<evidence type="ECO:0000256" key="3">
    <source>
        <dbReference type="ARBA" id="ARBA00023237"/>
    </source>
</evidence>
<dbReference type="Proteomes" id="UP000553343">
    <property type="component" value="Unassembled WGS sequence"/>
</dbReference>
<dbReference type="SUPFAM" id="SSF48452">
    <property type="entry name" value="TPR-like"/>
    <property type="match status" value="1"/>
</dbReference>
<name>A0A850T7M0_9BACT</name>
<evidence type="ECO:0000259" key="5">
    <source>
        <dbReference type="Pfam" id="PF13525"/>
    </source>
</evidence>
<keyword evidence="2" id="KW-0472">Membrane</keyword>